<dbReference type="Gene3D" id="3.10.470.10">
    <property type="entry name" value="Chromosomal protein MC1"/>
    <property type="match status" value="1"/>
</dbReference>
<name>A0A8J8CFB9_9ARCH</name>
<gene>
    <name evidence="5" type="ORF">GW779_02555</name>
    <name evidence="4" type="ORF">GW910_06655</name>
</gene>
<dbReference type="SUPFAM" id="SSF102875">
    <property type="entry name" value="Chromosomal protein MC1"/>
    <property type="match status" value="1"/>
</dbReference>
<dbReference type="GO" id="GO:0042262">
    <property type="term" value="P:DNA protection"/>
    <property type="evidence" value="ECO:0007669"/>
    <property type="project" value="InterPro"/>
</dbReference>
<accession>A0A8J8CFB9</accession>
<comment type="caution">
    <text evidence="4">The sequence shown here is derived from an EMBL/GenBank/DDBJ whole genome shotgun (WGS) entry which is preliminary data.</text>
</comment>
<dbReference type="Pfam" id="PF05854">
    <property type="entry name" value="MC1"/>
    <property type="match status" value="1"/>
</dbReference>
<reference evidence="4" key="1">
    <citation type="submission" date="2019-11" db="EMBL/GenBank/DDBJ databases">
        <title>Lipid analysis of CO2-rich subsurface aquifers suggests an autotrophy-based deep biosphere with lysolipids enriched in CPR bacteria.</title>
        <authorList>
            <person name="Probst A.J."/>
            <person name="Elling F.J."/>
            <person name="Castelle C.J."/>
            <person name="Zhu Q."/>
            <person name="Elvert M."/>
            <person name="Birarda G."/>
            <person name="Holman H.-Y."/>
            <person name="Lane K.R."/>
            <person name="Ladd B."/>
            <person name="Ryan M.C."/>
            <person name="Woyke T."/>
            <person name="Hinrichs K.-U."/>
            <person name="Banfield J.F."/>
        </authorList>
    </citation>
    <scope>NUCLEOTIDE SEQUENCE</scope>
    <source>
        <strain evidence="4">CG_2015-01_33_1645</strain>
        <strain evidence="5">CG_2015-04_33_537</strain>
    </source>
</reference>
<dbReference type="Proteomes" id="UP000738826">
    <property type="component" value="Unassembled WGS sequence"/>
</dbReference>
<dbReference type="InterPro" id="IPR036620">
    <property type="entry name" value="MC1_sf"/>
</dbReference>
<feature type="compositionally biased region" description="Basic residues" evidence="3">
    <location>
        <begin position="107"/>
        <end position="117"/>
    </location>
</feature>
<dbReference type="InterPro" id="IPR008674">
    <property type="entry name" value="MC1"/>
</dbReference>
<evidence type="ECO:0000313" key="5">
    <source>
        <dbReference type="EMBL" id="NCS91292.1"/>
    </source>
</evidence>
<comment type="function">
    <text evidence="1">Protects DNA against thermal denaturation and modulates transcription.</text>
</comment>
<organism evidence="4 6">
    <name type="scientific">Candidatus Altarchaeum hamiconexum</name>
    <dbReference type="NCBI Taxonomy" id="1803513"/>
    <lineage>
        <taxon>Archaea</taxon>
        <taxon>Candidatus Altarchaeota</taxon>
        <taxon>Candidatus Altiarchaeia</taxon>
        <taxon>Candidatus Altarchaeales</taxon>
        <taxon>Candidatus Altarchaeaceae</taxon>
        <taxon>Candidatus Altarchaeum</taxon>
    </lineage>
</organism>
<evidence type="ECO:0000256" key="3">
    <source>
        <dbReference type="SAM" id="MobiDB-lite"/>
    </source>
</evidence>
<evidence type="ECO:0000256" key="1">
    <source>
        <dbReference type="ARBA" id="ARBA00002562"/>
    </source>
</evidence>
<protein>
    <submittedName>
        <fullName evidence="4">Chromosomal protein MC1</fullName>
    </submittedName>
</protein>
<keyword evidence="2" id="KW-0238">DNA-binding</keyword>
<proteinExistence type="predicted"/>
<evidence type="ECO:0000256" key="2">
    <source>
        <dbReference type="ARBA" id="ARBA00023125"/>
    </source>
</evidence>
<dbReference type="Proteomes" id="UP000768163">
    <property type="component" value="Unassembled WGS sequence"/>
</dbReference>
<feature type="region of interest" description="Disordered" evidence="3">
    <location>
        <begin position="98"/>
        <end position="117"/>
    </location>
</feature>
<evidence type="ECO:0000313" key="4">
    <source>
        <dbReference type="EMBL" id="NCN65716.1"/>
    </source>
</evidence>
<sequence>MVRKEKGVKKFYSLLDKDNNEIGVFSGASPRAAAIKCARRGHKEIRLREHRKLKSHEWMVFVYSGSRKTVAAPPKDKRLPWMKDEITVGTAKRIRAEKISELEKKKTTSKKSKRGKK</sequence>
<dbReference type="AlphaFoldDB" id="A0A8J8CFB9"/>
<evidence type="ECO:0000313" key="6">
    <source>
        <dbReference type="Proteomes" id="UP000768163"/>
    </source>
</evidence>
<dbReference type="EMBL" id="JAACVF010000212">
    <property type="protein sequence ID" value="NCN65716.1"/>
    <property type="molecule type" value="Genomic_DNA"/>
</dbReference>
<dbReference type="EMBL" id="JAACQH010000046">
    <property type="protein sequence ID" value="NCS91292.1"/>
    <property type="molecule type" value="Genomic_DNA"/>
</dbReference>